<feature type="signal peptide" evidence="1">
    <location>
        <begin position="1"/>
        <end position="30"/>
    </location>
</feature>
<sequence length="144" mass="16385">MKKRVYAIVMAIALVVVGVSLLGSPVTASAANKWQSGTPKKVRNMYVTKVVKKHFNLLGIGKNFVSNEYRNTKTPKDRAGKLTILLMAKVPSRKLSSNLYEIKAVTQHGKHVHYYIKTFSHNRLKLSTTKSFAHKPYYYKTTKW</sequence>
<evidence type="ECO:0000313" key="3">
    <source>
        <dbReference type="Proteomes" id="UP001596191"/>
    </source>
</evidence>
<keyword evidence="3" id="KW-1185">Reference proteome</keyword>
<dbReference type="RefSeq" id="WP_125639154.1">
    <property type="nucleotide sequence ID" value="NZ_JBHSSJ010000002.1"/>
</dbReference>
<accession>A0ABW1TKM8</accession>
<name>A0ABW1TKM8_9LACO</name>
<organism evidence="2 3">
    <name type="scientific">Levilactobacillus tangyuanensis</name>
    <dbReference type="NCBI Taxonomy" id="2486021"/>
    <lineage>
        <taxon>Bacteria</taxon>
        <taxon>Bacillati</taxon>
        <taxon>Bacillota</taxon>
        <taxon>Bacilli</taxon>
        <taxon>Lactobacillales</taxon>
        <taxon>Lactobacillaceae</taxon>
        <taxon>Levilactobacillus</taxon>
    </lineage>
</organism>
<reference evidence="3" key="1">
    <citation type="journal article" date="2019" name="Int. J. Syst. Evol. Microbiol.">
        <title>The Global Catalogue of Microorganisms (GCM) 10K type strain sequencing project: providing services to taxonomists for standard genome sequencing and annotation.</title>
        <authorList>
            <consortium name="The Broad Institute Genomics Platform"/>
            <consortium name="The Broad Institute Genome Sequencing Center for Infectious Disease"/>
            <person name="Wu L."/>
            <person name="Ma J."/>
        </authorList>
    </citation>
    <scope>NUCLEOTIDE SEQUENCE [LARGE SCALE GENOMIC DNA]</scope>
    <source>
        <strain evidence="3">CCM 8907</strain>
    </source>
</reference>
<evidence type="ECO:0000313" key="2">
    <source>
        <dbReference type="EMBL" id="MFC6274346.1"/>
    </source>
</evidence>
<dbReference type="Proteomes" id="UP001596191">
    <property type="component" value="Unassembled WGS sequence"/>
</dbReference>
<keyword evidence="1" id="KW-0732">Signal</keyword>
<gene>
    <name evidence="2" type="ORF">ACFQET_02325</name>
</gene>
<comment type="caution">
    <text evidence="2">The sequence shown here is derived from an EMBL/GenBank/DDBJ whole genome shotgun (WGS) entry which is preliminary data.</text>
</comment>
<evidence type="ECO:0000256" key="1">
    <source>
        <dbReference type="SAM" id="SignalP"/>
    </source>
</evidence>
<protein>
    <submittedName>
        <fullName evidence="2">Uncharacterized protein</fullName>
    </submittedName>
</protein>
<feature type="chain" id="PRO_5047461668" evidence="1">
    <location>
        <begin position="31"/>
        <end position="144"/>
    </location>
</feature>
<proteinExistence type="predicted"/>
<dbReference type="EMBL" id="JBHSSJ010000002">
    <property type="protein sequence ID" value="MFC6274346.1"/>
    <property type="molecule type" value="Genomic_DNA"/>
</dbReference>